<sequence length="319" mass="35964">MILNRVWSPCPLTCPRTHSGVYERRAMMVLEMAKTKKGLVTNAKGRTGFVIGAFAVPELNVQFSFNAPLSHEVKETRAKSLLGSVGIESKIPYIHATFDSKKAAQHVATYVVFVGRVSKFRKNQLFFARNAYNKHQKYHWSKQNGLESDCVYVGACISNSSVQSNCVWVGAYISNSSVQVQYGTGKVRNDCMGQLNSLHILPLRKQHINIFQDGQWNNEARQDDIVLGPPSSGKATLMLAFAIKLDPKFSRFCRLYSLELRLLKKLAIKKTCMDNNILHEYVGCQVFGQTATTNHHEELTKIGINPSLKWAKASLRFRY</sequence>
<accession>A0A371EJW4</accession>
<dbReference type="STRING" id="157652.A0A371EJW4"/>
<comment type="caution">
    <text evidence="1">The sequence shown here is derived from an EMBL/GenBank/DDBJ whole genome shotgun (WGS) entry which is preliminary data.</text>
</comment>
<protein>
    <submittedName>
        <fullName evidence="1">Uncharacterized protein</fullName>
    </submittedName>
</protein>
<reference evidence="1" key="1">
    <citation type="submission" date="2018-05" db="EMBL/GenBank/DDBJ databases">
        <title>Draft genome of Mucuna pruriens seed.</title>
        <authorList>
            <person name="Nnadi N.E."/>
            <person name="Vos R."/>
            <person name="Hasami M.H."/>
            <person name="Devisetty U.K."/>
            <person name="Aguiy J.C."/>
        </authorList>
    </citation>
    <scope>NUCLEOTIDE SEQUENCE [LARGE SCALE GENOMIC DNA]</scope>
    <source>
        <strain evidence="1">JCA_2017</strain>
    </source>
</reference>
<keyword evidence="2" id="KW-1185">Reference proteome</keyword>
<evidence type="ECO:0000313" key="1">
    <source>
        <dbReference type="EMBL" id="RDX66343.1"/>
    </source>
</evidence>
<gene>
    <name evidence="1" type="ORF">CR513_54898</name>
</gene>
<dbReference type="EMBL" id="QJKJ01013481">
    <property type="protein sequence ID" value="RDX66343.1"/>
    <property type="molecule type" value="Genomic_DNA"/>
</dbReference>
<organism evidence="1 2">
    <name type="scientific">Mucuna pruriens</name>
    <name type="common">Velvet bean</name>
    <name type="synonym">Dolichos pruriens</name>
    <dbReference type="NCBI Taxonomy" id="157652"/>
    <lineage>
        <taxon>Eukaryota</taxon>
        <taxon>Viridiplantae</taxon>
        <taxon>Streptophyta</taxon>
        <taxon>Embryophyta</taxon>
        <taxon>Tracheophyta</taxon>
        <taxon>Spermatophyta</taxon>
        <taxon>Magnoliopsida</taxon>
        <taxon>eudicotyledons</taxon>
        <taxon>Gunneridae</taxon>
        <taxon>Pentapetalae</taxon>
        <taxon>rosids</taxon>
        <taxon>fabids</taxon>
        <taxon>Fabales</taxon>
        <taxon>Fabaceae</taxon>
        <taxon>Papilionoideae</taxon>
        <taxon>50 kb inversion clade</taxon>
        <taxon>NPAAA clade</taxon>
        <taxon>indigoferoid/millettioid clade</taxon>
        <taxon>Phaseoleae</taxon>
        <taxon>Mucuna</taxon>
    </lineage>
</organism>
<dbReference type="Proteomes" id="UP000257109">
    <property type="component" value="Unassembled WGS sequence"/>
</dbReference>
<proteinExistence type="predicted"/>
<dbReference type="AlphaFoldDB" id="A0A371EJW4"/>
<feature type="non-terminal residue" evidence="1">
    <location>
        <position position="1"/>
    </location>
</feature>
<evidence type="ECO:0000313" key="2">
    <source>
        <dbReference type="Proteomes" id="UP000257109"/>
    </source>
</evidence>
<name>A0A371EJW4_MUCPR</name>